<organism evidence="1 2">
    <name type="scientific">Rhabditophanes sp. KR3021</name>
    <dbReference type="NCBI Taxonomy" id="114890"/>
    <lineage>
        <taxon>Eukaryota</taxon>
        <taxon>Metazoa</taxon>
        <taxon>Ecdysozoa</taxon>
        <taxon>Nematoda</taxon>
        <taxon>Chromadorea</taxon>
        <taxon>Rhabditida</taxon>
        <taxon>Tylenchina</taxon>
        <taxon>Panagrolaimomorpha</taxon>
        <taxon>Strongyloidoidea</taxon>
        <taxon>Alloionematidae</taxon>
        <taxon>Rhabditophanes</taxon>
    </lineage>
</organism>
<evidence type="ECO:0000313" key="1">
    <source>
        <dbReference type="Proteomes" id="UP000095286"/>
    </source>
</evidence>
<protein>
    <submittedName>
        <fullName evidence="2">Histone domain-containing protein</fullName>
    </submittedName>
</protein>
<proteinExistence type="predicted"/>
<name>A0AC35U1D7_9BILA</name>
<evidence type="ECO:0000313" key="2">
    <source>
        <dbReference type="WBParaSite" id="RSKR_0000656200.1"/>
    </source>
</evidence>
<accession>A0AC35U1D7</accession>
<sequence>MKKTARKSTGAQRNSNFRNPTGSEQINASGRRMQIREIPGSSSVATTTPRRRIRRALEAPAVSATSHRRRRLEVQEKSTDQAPLITKTFGRREKTGLQERNVLKEISKLQSETNHLIPKAPFYRVVKSMIHKSGERICMRITRDAMEVLHEAAEVYLINMFEDANLLAVHSKRVTVMDRDITLWKKLKRQ</sequence>
<reference evidence="2" key="1">
    <citation type="submission" date="2016-11" db="UniProtKB">
        <authorList>
            <consortium name="WormBaseParasite"/>
        </authorList>
    </citation>
    <scope>IDENTIFICATION</scope>
    <source>
        <strain evidence="2">KR3021</strain>
    </source>
</reference>
<dbReference type="WBParaSite" id="RSKR_0000656200.1">
    <property type="protein sequence ID" value="RSKR_0000656200.1"/>
    <property type="gene ID" value="RSKR_0000656200"/>
</dbReference>
<dbReference type="Proteomes" id="UP000095286">
    <property type="component" value="Unplaced"/>
</dbReference>